<evidence type="ECO:0000256" key="7">
    <source>
        <dbReference type="ARBA" id="ARBA00023242"/>
    </source>
</evidence>
<feature type="region of interest" description="Disordered" evidence="8">
    <location>
        <begin position="125"/>
        <end position="168"/>
    </location>
</feature>
<accession>A0A2C6LB42</accession>
<organism evidence="11 12">
    <name type="scientific">Cystoisospora suis</name>
    <dbReference type="NCBI Taxonomy" id="483139"/>
    <lineage>
        <taxon>Eukaryota</taxon>
        <taxon>Sar</taxon>
        <taxon>Alveolata</taxon>
        <taxon>Apicomplexa</taxon>
        <taxon>Conoidasida</taxon>
        <taxon>Coccidia</taxon>
        <taxon>Eucoccidiorida</taxon>
        <taxon>Eimeriorina</taxon>
        <taxon>Sarcocystidae</taxon>
        <taxon>Cystoisospora</taxon>
    </lineage>
</organism>
<protein>
    <submittedName>
        <fullName evidence="11">Splicing factor 3b subunit</fullName>
    </submittedName>
</protein>
<evidence type="ECO:0000313" key="11">
    <source>
        <dbReference type="EMBL" id="PHJ24233.1"/>
    </source>
</evidence>
<feature type="compositionally biased region" description="Low complexity" evidence="8">
    <location>
        <begin position="192"/>
        <end position="208"/>
    </location>
</feature>
<dbReference type="GeneID" id="94425329"/>
<evidence type="ECO:0000313" key="12">
    <source>
        <dbReference type="Proteomes" id="UP000221165"/>
    </source>
</evidence>
<keyword evidence="7" id="KW-0539">Nucleus</keyword>
<comment type="similarity">
    <text evidence="2">Belongs to the SF3B1 family.</text>
</comment>
<feature type="region of interest" description="Disordered" evidence="8">
    <location>
        <begin position="1"/>
        <end position="110"/>
    </location>
</feature>
<sequence>MEQNGLSRREGSGSRGGALTDSSGVAYDSHLYGETPAAHYVTEIEAETPLPDGAGGPGSSSAGSSRGTGAEGSGGGRTEDASRIAERERMLLAQHGSSGDRGGFHGGAEVEKSIAAREDFYRRQRFQRALSPEREDPFSEGFSAGGGSSSKGTDSSSGARTYADVMLEQQLDREKQAAVRQIRKMQEEAELQRQLQRQQEELQAAAAAGVGEKKRRRWDWGAGSATPGAGGTGGGWPEQDGLTEAERQLLIRSKKGQDDGSSASAAAAALVSRWDTPLQAGGQTPGAWGSETPLLAGGGSESAVAQAAVTAATKKKSRWDATPTVPGGTGQETPTPGHWGATPATSQTGGTPVVPGAAGSVTPLMPGGSGTPGVSGNGGMSTPVIGHGGSGNLTPLIGVGAQTPVSGGRKRSRWDATPVLGGGADADMAAAAAAGLTPGAGTPMTGGFAGSMTPGPKDASTPMTAQLTPGITPLAVTGMPGATPLTPGTPITTAEQLLQLRMQQEQDERTRYLTDEELDRLLPKEGYEIVTPPADYNPPPSSAAAAAARARHQAGLSATPAMVTPTPMGVTPLYTMPEEDGAVPPGMEGLLMAGGGVGGQLTAEGGGVTMKAEDYQFFSKLFEDKDEDAMTQEEVKERKIQLLLLKIKNGTPPLRRNALRILTEKAKEFGAAALFNQILPLMMQSTLEDQERHLLVKVIDRVLYRLDDAVRPYVHKILVVIEPLLIDEDYYARIEGREIISNLAKAAGLATMIATMRPDIDHPDEYVRNTTARAFAVVASALGIPSLILFLKAVCQSKKSWQARHTGIKIIQQMSILMGCGVLPHLKQLVEIIQHGLDDQMLKVKTVTALALAALAESAAPYGIEAFDSVLRPLWKGMGEMRGKGLAAYLKAIGSIIPLMDAYHASYYTREVMVMLVREFETNDEEMKKIVLKVVRQCVATEGVEGEYIRTDIVPPFFSKVWLVRNALDRRTAKLLIETVVEIANKAGGSHIIQQIVEDLKDPSEPFRKVTLEALEQIIVNNGVLDVDNRLEEQLIDGLLYAFQEQTSEDTTALLNGFSTIVNALGTRIKPYLPQICGVIRWRLNTPSAKLRQQAADLIARIAVVMQKCGEEQMLGHLGLFLYEYLGEEYPEVLGSILGALKAIVNVIGMNKMTPPIKDLLPRLTPILKNRHEKVQENVIDLVGRIADRGGDLVSPKEWDRICFDLLDMLKANKKAIRRATVNTFGYIARTIGPQDVLATLLNNLKVQERQLRLCTTIAIAIVAETCLPYSVLPALMNEYRVQELNVQNGVLKTLSFMFEYIGEMAKDYIYTVVPLLEDALMDRDLVHRQTAAWATKHLALGTVSKSVSIYV</sequence>
<feature type="region of interest" description="Disordered" evidence="8">
    <location>
        <begin position="314"/>
        <end position="357"/>
    </location>
</feature>
<keyword evidence="4" id="KW-0747">Spliceosome</keyword>
<comment type="caution">
    <text evidence="11">The sequence shown here is derived from an EMBL/GenBank/DDBJ whole genome shotgun (WGS) entry which is preliminary data.</text>
</comment>
<dbReference type="EMBL" id="MIGC01000792">
    <property type="protein sequence ID" value="PHJ24233.1"/>
    <property type="molecule type" value="Genomic_DNA"/>
</dbReference>
<feature type="region of interest" description="Disordered" evidence="8">
    <location>
        <begin position="188"/>
        <end position="267"/>
    </location>
</feature>
<evidence type="ECO:0000259" key="9">
    <source>
        <dbReference type="Pfam" id="PF08920"/>
    </source>
</evidence>
<proteinExistence type="inferred from homology"/>
<feature type="compositionally biased region" description="Low complexity" evidence="8">
    <location>
        <begin position="322"/>
        <end position="337"/>
    </location>
</feature>
<reference evidence="11 12" key="1">
    <citation type="journal article" date="2017" name="Int. J. Parasitol.">
        <title>The genome of the protozoan parasite Cystoisospora suis and a reverse vaccinology approach to identify vaccine candidates.</title>
        <authorList>
            <person name="Palmieri N."/>
            <person name="Shrestha A."/>
            <person name="Ruttkowski B."/>
            <person name="Beck T."/>
            <person name="Vogl C."/>
            <person name="Tomley F."/>
            <person name="Blake D.P."/>
            <person name="Joachim A."/>
        </authorList>
    </citation>
    <scope>NUCLEOTIDE SEQUENCE [LARGE SCALE GENOMIC DNA]</scope>
    <source>
        <strain evidence="11 12">Wien I</strain>
    </source>
</reference>
<evidence type="ECO:0000256" key="6">
    <source>
        <dbReference type="ARBA" id="ARBA00023187"/>
    </source>
</evidence>
<evidence type="ECO:0000259" key="10">
    <source>
        <dbReference type="Pfam" id="PF22646"/>
    </source>
</evidence>
<dbReference type="FunFam" id="1.25.10.10:FF:000073">
    <property type="entry name" value="Splicing factor 3b, subunit 1"/>
    <property type="match status" value="1"/>
</dbReference>
<dbReference type="Proteomes" id="UP000221165">
    <property type="component" value="Unassembled WGS sequence"/>
</dbReference>
<dbReference type="RefSeq" id="XP_067925906.1">
    <property type="nucleotide sequence ID" value="XM_068062118.1"/>
</dbReference>
<feature type="domain" description="Phosphatase PP2A regulatory subunit A/Splicing factor 3B subunit 1-like HEAT repeat" evidence="10">
    <location>
        <begin position="1232"/>
        <end position="1308"/>
    </location>
</feature>
<comment type="subcellular location">
    <subcellularLocation>
        <location evidence="1">Nucleus</location>
    </subcellularLocation>
</comment>
<gene>
    <name evidence="11" type="ORF">CSUI_001915</name>
</gene>
<dbReference type="InterPro" id="IPR016024">
    <property type="entry name" value="ARM-type_fold"/>
</dbReference>
<dbReference type="InterPro" id="IPR015016">
    <property type="entry name" value="SF3b_su1"/>
</dbReference>
<keyword evidence="6" id="KW-0508">mRNA splicing</keyword>
<feature type="domain" description="Splicing factor 3B subunit 1" evidence="9">
    <location>
        <begin position="409"/>
        <end position="580"/>
    </location>
</feature>
<dbReference type="InterPro" id="IPR011989">
    <property type="entry name" value="ARM-like"/>
</dbReference>
<name>A0A2C6LB42_9APIC</name>
<feature type="compositionally biased region" description="Low complexity" evidence="8">
    <location>
        <begin position="59"/>
        <end position="68"/>
    </location>
</feature>
<dbReference type="SUPFAM" id="SSF48371">
    <property type="entry name" value="ARM repeat"/>
    <property type="match status" value="2"/>
</dbReference>
<evidence type="ECO:0000256" key="4">
    <source>
        <dbReference type="ARBA" id="ARBA00022728"/>
    </source>
</evidence>
<keyword evidence="5" id="KW-0677">Repeat</keyword>
<dbReference type="InterPro" id="IPR038737">
    <property type="entry name" value="SF3b_su1-like"/>
</dbReference>
<evidence type="ECO:0000256" key="1">
    <source>
        <dbReference type="ARBA" id="ARBA00004123"/>
    </source>
</evidence>
<dbReference type="VEuPathDB" id="ToxoDB:CSUI_001915"/>
<dbReference type="GO" id="GO:0003729">
    <property type="term" value="F:mRNA binding"/>
    <property type="evidence" value="ECO:0007669"/>
    <property type="project" value="InterPro"/>
</dbReference>
<dbReference type="GO" id="GO:0005681">
    <property type="term" value="C:spliceosomal complex"/>
    <property type="evidence" value="ECO:0007669"/>
    <property type="project" value="UniProtKB-KW"/>
</dbReference>
<dbReference type="Pfam" id="PF08920">
    <property type="entry name" value="SF3b1"/>
    <property type="match status" value="1"/>
</dbReference>
<keyword evidence="12" id="KW-1185">Reference proteome</keyword>
<evidence type="ECO:0000256" key="3">
    <source>
        <dbReference type="ARBA" id="ARBA00022664"/>
    </source>
</evidence>
<dbReference type="Pfam" id="PF22646">
    <property type="entry name" value="PPP2R1A-like_HEAT"/>
    <property type="match status" value="1"/>
</dbReference>
<dbReference type="GO" id="GO:0000245">
    <property type="term" value="P:spliceosomal complex assembly"/>
    <property type="evidence" value="ECO:0007669"/>
    <property type="project" value="InterPro"/>
</dbReference>
<keyword evidence="3" id="KW-0507">mRNA processing</keyword>
<feature type="compositionally biased region" description="Basic and acidic residues" evidence="8">
    <location>
        <begin position="77"/>
        <end position="90"/>
    </location>
</feature>
<dbReference type="InterPro" id="IPR054573">
    <property type="entry name" value="PP2A/SF3B1-like_HEAT"/>
</dbReference>
<dbReference type="Gene3D" id="1.25.10.10">
    <property type="entry name" value="Leucine-rich Repeat Variant"/>
    <property type="match status" value="2"/>
</dbReference>
<evidence type="ECO:0000256" key="2">
    <source>
        <dbReference type="ARBA" id="ARBA00005754"/>
    </source>
</evidence>
<dbReference type="PANTHER" id="PTHR12097">
    <property type="entry name" value="SPLICING FACTOR 3B, SUBUNIT 1-RELATED"/>
    <property type="match status" value="1"/>
</dbReference>
<dbReference type="OrthoDB" id="438939at2759"/>
<dbReference type="FunFam" id="1.25.10.10:FF:000438">
    <property type="entry name" value="Splicing factor 3B subunit 1"/>
    <property type="match status" value="1"/>
</dbReference>
<evidence type="ECO:0000256" key="8">
    <source>
        <dbReference type="SAM" id="MobiDB-lite"/>
    </source>
</evidence>
<evidence type="ECO:0000256" key="5">
    <source>
        <dbReference type="ARBA" id="ARBA00022737"/>
    </source>
</evidence>